<dbReference type="GO" id="GO:0000221">
    <property type="term" value="C:vacuolar proton-transporting V-type ATPase, V1 domain"/>
    <property type="evidence" value="ECO:0007669"/>
    <property type="project" value="EnsemblFungi"/>
</dbReference>
<comment type="function">
    <text evidence="5">Subunit of the V1 complex of vacuolar(H+)-ATPase (V-ATPase), a multisubunit enzyme composed of a peripheral complex (V1) that hydrolyzes ATP and a membrane integral complex (V0) that translocates protons. V-ATPase is responsible for acidifying and maintaining the pH of intracellular compartments. Subunit C is necessary for the assembly of the catalytic sector of the enzyme and is likely to have a specific function in its catalytic activity. Reversibly leaves the enzyme after glucose depletion, causing the catalytic subcomplex V1 to detach from the V0 section.</text>
</comment>
<dbReference type="Proteomes" id="UP000094526">
    <property type="component" value="Unassembled WGS sequence"/>
</dbReference>
<dbReference type="Pfam" id="PF03223">
    <property type="entry name" value="V-ATPase_C"/>
    <property type="match status" value="1"/>
</dbReference>
<evidence type="ECO:0000256" key="4">
    <source>
        <dbReference type="ARBA" id="ARBA00023065"/>
    </source>
</evidence>
<dbReference type="GO" id="GO:0046961">
    <property type="term" value="F:proton-transporting ATPase activity, rotational mechanism"/>
    <property type="evidence" value="ECO:0007669"/>
    <property type="project" value="InterPro"/>
</dbReference>
<dbReference type="FunFam" id="3.30.70.100:FF:000002">
    <property type="entry name" value="V-type proton ATPase subunit C"/>
    <property type="match status" value="1"/>
</dbReference>
<dbReference type="VEuPathDB" id="FungiDB:G647_06184"/>
<dbReference type="Gene3D" id="3.30.70.1180">
    <property type="entry name" value="Vacuolar atp synthase subunit c, domain 1"/>
    <property type="match status" value="1"/>
</dbReference>
<dbReference type="AlphaFoldDB" id="A0A1C1CTX4"/>
<evidence type="ECO:0000256" key="5">
    <source>
        <dbReference type="ARBA" id="ARBA00053565"/>
    </source>
</evidence>
<reference evidence="8" key="1">
    <citation type="submission" date="2015-07" db="EMBL/GenBank/DDBJ databases">
        <authorList>
            <person name="Teixeira M.M."/>
            <person name="Souza R.C."/>
            <person name="Almeida L.G."/>
            <person name="Vicente V.A."/>
            <person name="de Hoog S."/>
            <person name="Bocca A.L."/>
            <person name="de Almeida S.R."/>
            <person name="Vasconcelos A.T."/>
            <person name="Felipe M.S."/>
        </authorList>
    </citation>
    <scope>NUCLEOTIDE SEQUENCE [LARGE SCALE GENOMIC DNA]</scope>
    <source>
        <strain evidence="8">KSF</strain>
    </source>
</reference>
<accession>A0A1C1CTX4</accession>
<dbReference type="EMBL" id="LGRB01000009">
    <property type="protein sequence ID" value="OCT51945.1"/>
    <property type="molecule type" value="Genomic_DNA"/>
</dbReference>
<organism evidence="7 8">
    <name type="scientific">Cladophialophora carrionii</name>
    <dbReference type="NCBI Taxonomy" id="86049"/>
    <lineage>
        <taxon>Eukaryota</taxon>
        <taxon>Fungi</taxon>
        <taxon>Dikarya</taxon>
        <taxon>Ascomycota</taxon>
        <taxon>Pezizomycotina</taxon>
        <taxon>Eurotiomycetes</taxon>
        <taxon>Chaetothyriomycetidae</taxon>
        <taxon>Chaetothyriales</taxon>
        <taxon>Herpotrichiellaceae</taxon>
        <taxon>Cladophialophora</taxon>
    </lineage>
</organism>
<comment type="caution">
    <text evidence="7">The sequence shown here is derived from an EMBL/GenBank/DDBJ whole genome shotgun (WGS) entry which is preliminary data.</text>
</comment>
<dbReference type="InterPro" id="IPR036132">
    <property type="entry name" value="Vac_ATP_synth_c_sf"/>
</dbReference>
<dbReference type="PANTHER" id="PTHR10137:SF0">
    <property type="entry name" value="V-TYPE PROTON ATPASE SUBUNIT C"/>
    <property type="match status" value="1"/>
</dbReference>
<keyword evidence="3 6" id="KW-0375">Hydrogen ion transport</keyword>
<dbReference type="CDD" id="cd14785">
    <property type="entry name" value="V-ATPase_C"/>
    <property type="match status" value="1"/>
</dbReference>
<gene>
    <name evidence="7" type="primary">vma5</name>
    <name evidence="7" type="ORF">CLCR_08491</name>
</gene>
<keyword evidence="8" id="KW-1185">Reference proteome</keyword>
<evidence type="ECO:0000256" key="3">
    <source>
        <dbReference type="ARBA" id="ARBA00022781"/>
    </source>
</evidence>
<comment type="function">
    <text evidence="6">Subunit of the V1 complex of vacuolar(H+)-ATPase (V-ATPase), a multisubunit enzyme composed of a peripheral complex (V1) that hydrolyzes ATP and a membrane integral complex (V0) that translocates protons. V-ATPase is responsible for acidifying and maintaining the pH of intracellular compartments and in some cell types, is targeted to the plasma membrane, where it is responsible for acidifying the extracellular environment. Subunit C is necessary for the assembly of the catalytic sector of the enzyme and is likely to have a specific function in its catalytic activity.</text>
</comment>
<evidence type="ECO:0000313" key="8">
    <source>
        <dbReference type="Proteomes" id="UP000094526"/>
    </source>
</evidence>
<dbReference type="PANTHER" id="PTHR10137">
    <property type="entry name" value="V-TYPE PROTON ATPASE SUBUNIT C"/>
    <property type="match status" value="1"/>
</dbReference>
<dbReference type="Gene3D" id="1.20.1460.10">
    <property type="entry name" value="subunit c (vma5p) of the yeast v-atpase, domain 2"/>
    <property type="match status" value="1"/>
</dbReference>
<keyword evidence="2 6" id="KW-0813">Transport</keyword>
<dbReference type="SUPFAM" id="SSF118203">
    <property type="entry name" value="Vacuolar ATP synthase subunit C"/>
    <property type="match status" value="1"/>
</dbReference>
<evidence type="ECO:0000256" key="1">
    <source>
        <dbReference type="ARBA" id="ARBA00006138"/>
    </source>
</evidence>
<evidence type="ECO:0000313" key="7">
    <source>
        <dbReference type="EMBL" id="OCT51945.1"/>
    </source>
</evidence>
<dbReference type="eggNOG" id="KOG2909">
    <property type="taxonomic scope" value="Eukaryota"/>
</dbReference>
<keyword evidence="4 6" id="KW-0406">Ion transport</keyword>
<dbReference type="OrthoDB" id="6605928at2759"/>
<dbReference type="STRING" id="86049.A0A1C1CTX4"/>
<evidence type="ECO:0000256" key="6">
    <source>
        <dbReference type="RuleBase" id="RU364010"/>
    </source>
</evidence>
<name>A0A1C1CTX4_9EURO</name>
<sequence>MSSTKYLFVSVPSSITPSGHKDDALAALQKAANPSNGSVLPLAVPEFKIGTLDALLQQSDELAKLGGLCASVVSKVGDTLKNVLDGDEEKIAMHKTVNDKREDEDEDEEHRMLTLGYLRSFSWNKVKYRADRPLAELIDLLQKEANSIDNDVRSKYNQYNSLRTQLQTLTRRQQGNLSTKSLLSVVQPSILVQNQQSEHLETHLVAVPNGNVKEFMRSYETLAPMVVPRSAQFVAQDDEYSLYAVTTFKKHSAEFLHKVRERKWVPRDYKFKEGGKEEEERELKKTEAEEKRVWGEALRLGRTGWSEAVMCLVHVVVLRVFVETVLRYGLPLDFVAVLIKTDGKREKNVRKGLDNEYSYLAGNAFGRDKKGRVMKDEGMGQQDMVAGGGDQGEYSAYVCYDIEVD</sequence>
<dbReference type="Gene3D" id="3.30.70.100">
    <property type="match status" value="1"/>
</dbReference>
<comment type="similarity">
    <text evidence="1 6">Belongs to the V-ATPase C subunit family.</text>
</comment>
<dbReference type="InterPro" id="IPR004907">
    <property type="entry name" value="ATPase_V1-cplx_csu"/>
</dbReference>
<protein>
    <recommendedName>
        <fullName evidence="6">V-type proton ATPase subunit C</fullName>
    </recommendedName>
</protein>
<evidence type="ECO:0000256" key="2">
    <source>
        <dbReference type="ARBA" id="ARBA00022448"/>
    </source>
</evidence>
<proteinExistence type="inferred from homology"/>
<dbReference type="VEuPathDB" id="FungiDB:CLCR_08491"/>
<comment type="subunit">
    <text evidence="6">V-ATPase is a heteromultimeric enzyme composed of a peripheral catalytic V1 complex (components A to H) attached to an integral membrane V0 proton pore complex.</text>
</comment>